<keyword evidence="2" id="KW-1185">Reference proteome</keyword>
<reference evidence="1" key="1">
    <citation type="submission" date="2022-04" db="EMBL/GenBank/DDBJ databases">
        <title>Genome of the entomopathogenic fungus Entomophthora muscae.</title>
        <authorList>
            <person name="Elya C."/>
            <person name="Lovett B.R."/>
            <person name="Lee E."/>
            <person name="Macias A.M."/>
            <person name="Hajek A.E."/>
            <person name="De Bivort B.L."/>
            <person name="Kasson M.T."/>
            <person name="De Fine Licht H.H."/>
            <person name="Stajich J.E."/>
        </authorList>
    </citation>
    <scope>NUCLEOTIDE SEQUENCE</scope>
    <source>
        <strain evidence="1">Berkeley</strain>
    </source>
</reference>
<accession>A0ACC2U0C1</accession>
<organism evidence="1 2">
    <name type="scientific">Entomophthora muscae</name>
    <dbReference type="NCBI Taxonomy" id="34485"/>
    <lineage>
        <taxon>Eukaryota</taxon>
        <taxon>Fungi</taxon>
        <taxon>Fungi incertae sedis</taxon>
        <taxon>Zoopagomycota</taxon>
        <taxon>Entomophthoromycotina</taxon>
        <taxon>Entomophthoromycetes</taxon>
        <taxon>Entomophthorales</taxon>
        <taxon>Entomophthoraceae</taxon>
        <taxon>Entomophthora</taxon>
    </lineage>
</organism>
<gene>
    <name evidence="1" type="ORF">DSO57_1027267</name>
</gene>
<sequence length="133" mass="14679">MGTPDLEQVMVIALGIAHNGVITCLQLQFNQAEYYKLIVALQFPQHLLTAAGFTKYILSSFVQAALAHIRNIPENNLSHEKIVCTMDIKSESKKLKQSPLIRKTVTQQQFLFGFYTLAASQPVGGSPPFMAGL</sequence>
<proteinExistence type="predicted"/>
<dbReference type="Proteomes" id="UP001165960">
    <property type="component" value="Unassembled WGS sequence"/>
</dbReference>
<protein>
    <submittedName>
        <fullName evidence="1">Uncharacterized protein</fullName>
    </submittedName>
</protein>
<evidence type="ECO:0000313" key="2">
    <source>
        <dbReference type="Proteomes" id="UP001165960"/>
    </source>
</evidence>
<comment type="caution">
    <text evidence="1">The sequence shown here is derived from an EMBL/GenBank/DDBJ whole genome shotgun (WGS) entry which is preliminary data.</text>
</comment>
<name>A0ACC2U0C1_9FUNG</name>
<evidence type="ECO:0000313" key="1">
    <source>
        <dbReference type="EMBL" id="KAJ9080240.1"/>
    </source>
</evidence>
<dbReference type="EMBL" id="QTSX02001585">
    <property type="protein sequence ID" value="KAJ9080240.1"/>
    <property type="molecule type" value="Genomic_DNA"/>
</dbReference>